<feature type="signal peptide" evidence="2">
    <location>
        <begin position="1"/>
        <end position="27"/>
    </location>
</feature>
<dbReference type="AlphaFoldDB" id="A0AAV4LV55"/>
<evidence type="ECO:0000313" key="3">
    <source>
        <dbReference type="EMBL" id="GIX63679.1"/>
    </source>
</evidence>
<comment type="caution">
    <text evidence="3">The sequence shown here is derived from an EMBL/GenBank/DDBJ whole genome shotgun (WGS) entry which is preliminary data.</text>
</comment>
<feature type="compositionally biased region" description="Acidic residues" evidence="1">
    <location>
        <begin position="104"/>
        <end position="114"/>
    </location>
</feature>
<evidence type="ECO:0000256" key="2">
    <source>
        <dbReference type="SAM" id="SignalP"/>
    </source>
</evidence>
<reference evidence="3 4" key="1">
    <citation type="submission" date="2021-06" db="EMBL/GenBank/DDBJ databases">
        <title>Genome sequence of Babesia caballi.</title>
        <authorList>
            <person name="Yamagishi J."/>
            <person name="Kidaka T."/>
            <person name="Ochi A."/>
        </authorList>
    </citation>
    <scope>NUCLEOTIDE SEQUENCE [LARGE SCALE GENOMIC DNA]</scope>
    <source>
        <strain evidence="3">USDA-D6B2</strain>
    </source>
</reference>
<organism evidence="3 4">
    <name type="scientific">Babesia caballi</name>
    <dbReference type="NCBI Taxonomy" id="5871"/>
    <lineage>
        <taxon>Eukaryota</taxon>
        <taxon>Sar</taxon>
        <taxon>Alveolata</taxon>
        <taxon>Apicomplexa</taxon>
        <taxon>Aconoidasida</taxon>
        <taxon>Piroplasmida</taxon>
        <taxon>Babesiidae</taxon>
        <taxon>Babesia</taxon>
    </lineage>
</organism>
<gene>
    <name evidence="3" type="ORF">BcabD6B2_31140</name>
</gene>
<proteinExistence type="predicted"/>
<dbReference type="Proteomes" id="UP001497744">
    <property type="component" value="Unassembled WGS sequence"/>
</dbReference>
<dbReference type="EMBL" id="BPLF01000002">
    <property type="protein sequence ID" value="GIX63679.1"/>
    <property type="molecule type" value="Genomic_DNA"/>
</dbReference>
<accession>A0AAV4LV55</accession>
<evidence type="ECO:0000256" key="1">
    <source>
        <dbReference type="SAM" id="MobiDB-lite"/>
    </source>
</evidence>
<feature type="compositionally biased region" description="Basic and acidic residues" evidence="1">
    <location>
        <begin position="122"/>
        <end position="131"/>
    </location>
</feature>
<dbReference type="GeneID" id="94195160"/>
<sequence>MRGLWWPSLVRCFVIALFASRWNLAGALEEGSGAGVPNEPPASQPPASQAGADSNPASSVVDASKDHFQDVDTFLHVFGNMELGQDAVGVKVEPPAESGAMDEYAPDNDLEDPGDITADGTEEFRSDEKGELSLSCPPGYVITVVTARATCEGVAHEITAKVWEACANSNVCFLDAGAIQQCPVEPTLRVSRTCVKGEPQAANQLTPHSAGVQLPALQLGHAR</sequence>
<evidence type="ECO:0000313" key="4">
    <source>
        <dbReference type="Proteomes" id="UP001497744"/>
    </source>
</evidence>
<feature type="chain" id="PRO_5043808687" evidence="2">
    <location>
        <begin position="28"/>
        <end position="223"/>
    </location>
</feature>
<protein>
    <submittedName>
        <fullName evidence="3">Thrombospondin, type I repeat containing protein</fullName>
    </submittedName>
</protein>
<feature type="region of interest" description="Disordered" evidence="1">
    <location>
        <begin position="30"/>
        <end position="60"/>
    </location>
</feature>
<name>A0AAV4LV55_BABCB</name>
<feature type="region of interest" description="Disordered" evidence="1">
    <location>
        <begin position="97"/>
        <end position="131"/>
    </location>
</feature>
<dbReference type="RefSeq" id="XP_067715748.1">
    <property type="nucleotide sequence ID" value="XM_067859647.1"/>
</dbReference>
<keyword evidence="2" id="KW-0732">Signal</keyword>
<keyword evidence="4" id="KW-1185">Reference proteome</keyword>